<proteinExistence type="inferred from homology"/>
<dbReference type="Proteomes" id="UP000254601">
    <property type="component" value="Unassembled WGS sequence"/>
</dbReference>
<evidence type="ECO:0000256" key="1">
    <source>
        <dbReference type="ARBA" id="ARBA00010333"/>
    </source>
</evidence>
<dbReference type="SMART" id="SM00062">
    <property type="entry name" value="PBPb"/>
    <property type="match status" value="1"/>
</dbReference>
<dbReference type="AlphaFoldDB" id="A0A380MPF6"/>
<evidence type="ECO:0000313" key="5">
    <source>
        <dbReference type="Proteomes" id="UP000254601"/>
    </source>
</evidence>
<dbReference type="Gene3D" id="3.40.190.10">
    <property type="entry name" value="Periplasmic binding protein-like II"/>
    <property type="match status" value="2"/>
</dbReference>
<accession>A0A380MPF6</accession>
<dbReference type="OrthoDB" id="9768183at2"/>
<keyword evidence="5" id="KW-1185">Reference proteome</keyword>
<evidence type="ECO:0000313" key="4">
    <source>
        <dbReference type="EMBL" id="SUO93601.1"/>
    </source>
</evidence>
<reference evidence="4 5" key="1">
    <citation type="submission" date="2018-06" db="EMBL/GenBank/DDBJ databases">
        <authorList>
            <consortium name="Pathogen Informatics"/>
            <person name="Doyle S."/>
        </authorList>
    </citation>
    <scope>NUCLEOTIDE SEQUENCE [LARGE SCALE GENOMIC DNA]</scope>
    <source>
        <strain evidence="4 5">NCTC13337</strain>
    </source>
</reference>
<organism evidence="4 5">
    <name type="scientific">Suttonella ornithocola</name>
    <dbReference type="NCBI Taxonomy" id="279832"/>
    <lineage>
        <taxon>Bacteria</taxon>
        <taxon>Pseudomonadati</taxon>
        <taxon>Pseudomonadota</taxon>
        <taxon>Gammaproteobacteria</taxon>
        <taxon>Cardiobacteriales</taxon>
        <taxon>Cardiobacteriaceae</taxon>
        <taxon>Suttonella</taxon>
    </lineage>
</organism>
<dbReference type="RefSeq" id="WP_072575937.1">
    <property type="nucleotide sequence ID" value="NZ_LWHB01000038.1"/>
</dbReference>
<name>A0A380MPF6_9GAMM</name>
<evidence type="ECO:0000259" key="3">
    <source>
        <dbReference type="SMART" id="SM00062"/>
    </source>
</evidence>
<dbReference type="InterPro" id="IPR001638">
    <property type="entry name" value="Solute-binding_3/MltF_N"/>
</dbReference>
<protein>
    <submittedName>
        <fullName evidence="4">Probable amino-acid-binding protein yxeM</fullName>
    </submittedName>
</protein>
<dbReference type="PANTHER" id="PTHR35936:SF17">
    <property type="entry name" value="ARGININE-BINDING EXTRACELLULAR PROTEIN ARTP"/>
    <property type="match status" value="1"/>
</dbReference>
<comment type="similarity">
    <text evidence="1">Belongs to the bacterial solute-binding protein 3 family.</text>
</comment>
<evidence type="ECO:0000256" key="2">
    <source>
        <dbReference type="ARBA" id="ARBA00022729"/>
    </source>
</evidence>
<keyword evidence="2" id="KW-0732">Signal</keyword>
<feature type="domain" description="Solute-binding protein family 3/N-terminal" evidence="3">
    <location>
        <begin position="2"/>
        <end position="208"/>
    </location>
</feature>
<dbReference type="Pfam" id="PF00497">
    <property type="entry name" value="SBP_bac_3"/>
    <property type="match status" value="1"/>
</dbReference>
<sequence>MPPFVLIDEKGNLTGFDIDVIEAIAKQKNMEIQYKPMPFQYLGDSVASGQTDVAIAGLSWSQFRAENYGLTKSYVFVPSAVMYKKGQFKISSLEDLRSLNVGGIANGKAISQVKALGGNGIINEAVTIFLDFKELVSGKLDAIVEDKQILDYIAKNYPSIPVEVTIYEDKSIPETQQIMLTNKDNKSLIKKLNDGIDIVQSSKTQPNPKQIKE</sequence>
<dbReference type="EMBL" id="UHIC01000001">
    <property type="protein sequence ID" value="SUO93601.1"/>
    <property type="molecule type" value="Genomic_DNA"/>
</dbReference>
<dbReference type="PANTHER" id="PTHR35936">
    <property type="entry name" value="MEMBRANE-BOUND LYTIC MUREIN TRANSGLYCOSYLASE F"/>
    <property type="match status" value="1"/>
</dbReference>
<dbReference type="SUPFAM" id="SSF53850">
    <property type="entry name" value="Periplasmic binding protein-like II"/>
    <property type="match status" value="1"/>
</dbReference>
<gene>
    <name evidence="4" type="primary">yxeM_1</name>
    <name evidence="4" type="ORF">NCTC13337_00314</name>
</gene>